<dbReference type="PANTHER" id="PTHR20857">
    <property type="entry name" value="THIAMINE-PHOSPHATE PYROPHOSPHORYLASE"/>
    <property type="match status" value="1"/>
</dbReference>
<feature type="binding site" evidence="9">
    <location>
        <begin position="137"/>
        <end position="139"/>
    </location>
    <ligand>
        <name>2-[(2R,5Z)-2-carboxy-4-methylthiazol-5(2H)-ylidene]ethyl phosphate</name>
        <dbReference type="ChEBI" id="CHEBI:62899"/>
    </ligand>
</feature>
<dbReference type="GO" id="GO:0004789">
    <property type="term" value="F:thiamine-phosphate diphosphorylase activity"/>
    <property type="evidence" value="ECO:0007669"/>
    <property type="project" value="UniProtKB-UniRule"/>
</dbReference>
<dbReference type="CDD" id="cd00564">
    <property type="entry name" value="TMP_TenI"/>
    <property type="match status" value="1"/>
</dbReference>
<comment type="similarity">
    <text evidence="9 10">Belongs to the thiamine-phosphate synthase family.</text>
</comment>
<proteinExistence type="inferred from homology"/>
<comment type="pathway">
    <text evidence="1 9 11">Cofactor biosynthesis; thiamine diphosphate biosynthesis; thiamine phosphate from 4-amino-2-methyl-5-diphosphomethylpyrimidine and 4-methyl-5-(2-phosphoethyl)-thiazole: step 1/1.</text>
</comment>
<dbReference type="AlphaFoldDB" id="A0A8J6JNA0"/>
<evidence type="ECO:0000256" key="8">
    <source>
        <dbReference type="ARBA" id="ARBA00047883"/>
    </source>
</evidence>
<sequence>MRCDKKDLLLYAVTDRAWLGEQTLAQQVEASLKGGATMVQLREKHLDRAAFLAEARELKALCGRYGAPFLINDDVALALEVRADGVHVGQSDMEAAEVRRRLGPDRILGVSAQTVEQALGAEAAGADYLGVGAVFPTGTKDDADAVSCDTLKAICAAVRIPVVAIGGIGPENVGKLAGSGVCGVAVVSALYAQADIQGAARKLLALTREMVAR</sequence>
<evidence type="ECO:0000256" key="11">
    <source>
        <dbReference type="RuleBase" id="RU004253"/>
    </source>
</evidence>
<comment type="catalytic activity">
    <reaction evidence="7 9 10">
        <text>2-(2-carboxy-4-methylthiazol-5-yl)ethyl phosphate + 4-amino-2-methyl-5-(diphosphooxymethyl)pyrimidine + 2 H(+) = thiamine phosphate + CO2 + diphosphate</text>
        <dbReference type="Rhea" id="RHEA:47848"/>
        <dbReference type="ChEBI" id="CHEBI:15378"/>
        <dbReference type="ChEBI" id="CHEBI:16526"/>
        <dbReference type="ChEBI" id="CHEBI:33019"/>
        <dbReference type="ChEBI" id="CHEBI:37575"/>
        <dbReference type="ChEBI" id="CHEBI:57841"/>
        <dbReference type="ChEBI" id="CHEBI:62890"/>
        <dbReference type="EC" id="2.5.1.3"/>
    </reaction>
</comment>
<dbReference type="UniPathway" id="UPA00060">
    <property type="reaction ID" value="UER00141"/>
</dbReference>
<dbReference type="GO" id="GO:0009229">
    <property type="term" value="P:thiamine diphosphate biosynthetic process"/>
    <property type="evidence" value="ECO:0007669"/>
    <property type="project" value="UniProtKB-UniRule"/>
</dbReference>
<protein>
    <recommendedName>
        <fullName evidence="9">Thiamine-phosphate synthase</fullName>
        <shortName evidence="9">TP synthase</shortName>
        <shortName evidence="9">TPS</shortName>
        <ecNumber evidence="9">2.5.1.3</ecNumber>
    </recommendedName>
    <alternativeName>
        <fullName evidence="9">Thiamine-phosphate pyrophosphorylase</fullName>
        <shortName evidence="9">TMP pyrophosphorylase</shortName>
        <shortName evidence="9">TMP-PPase</shortName>
    </alternativeName>
</protein>
<feature type="binding site" evidence="9">
    <location>
        <begin position="187"/>
        <end position="188"/>
    </location>
    <ligand>
        <name>2-[(2R,5Z)-2-carboxy-4-methylthiazol-5(2H)-ylidene]ethyl phosphate</name>
        <dbReference type="ChEBI" id="CHEBI:62899"/>
    </ligand>
</feature>
<evidence type="ECO:0000256" key="10">
    <source>
        <dbReference type="RuleBase" id="RU003826"/>
    </source>
</evidence>
<evidence type="ECO:0000256" key="6">
    <source>
        <dbReference type="ARBA" id="ARBA00047334"/>
    </source>
</evidence>
<dbReference type="PANTHER" id="PTHR20857:SF15">
    <property type="entry name" value="THIAMINE-PHOSPHATE SYNTHASE"/>
    <property type="match status" value="1"/>
</dbReference>
<comment type="cofactor">
    <cofactor evidence="9">
        <name>Mg(2+)</name>
        <dbReference type="ChEBI" id="CHEBI:18420"/>
    </cofactor>
    <text evidence="9">Binds 1 Mg(2+) ion per subunit.</text>
</comment>
<feature type="binding site" evidence="9">
    <location>
        <position position="111"/>
    </location>
    <ligand>
        <name>4-amino-2-methyl-5-(diphosphooxymethyl)pyrimidine</name>
        <dbReference type="ChEBI" id="CHEBI:57841"/>
    </ligand>
</feature>
<dbReference type="InterPro" id="IPR022998">
    <property type="entry name" value="ThiamineP_synth_TenI"/>
</dbReference>
<keyword evidence="14" id="KW-1185">Reference proteome</keyword>
<dbReference type="Gene3D" id="3.20.20.70">
    <property type="entry name" value="Aldolase class I"/>
    <property type="match status" value="1"/>
</dbReference>
<dbReference type="GO" id="GO:0000287">
    <property type="term" value="F:magnesium ion binding"/>
    <property type="evidence" value="ECO:0007669"/>
    <property type="project" value="UniProtKB-UniRule"/>
</dbReference>
<dbReference type="FunFam" id="3.20.20.70:FF:000096">
    <property type="entry name" value="Thiamine-phosphate synthase"/>
    <property type="match status" value="1"/>
</dbReference>
<dbReference type="RefSeq" id="WP_186920200.1">
    <property type="nucleotide sequence ID" value="NZ_JACOPQ010000015.1"/>
</dbReference>
<keyword evidence="2 9" id="KW-0808">Transferase</keyword>
<evidence type="ECO:0000313" key="14">
    <source>
        <dbReference type="Proteomes" id="UP000607645"/>
    </source>
</evidence>
<comment type="caution">
    <text evidence="13">The sequence shown here is derived from an EMBL/GenBank/DDBJ whole genome shotgun (WGS) entry which is preliminary data.</text>
</comment>
<reference evidence="13" key="1">
    <citation type="submission" date="2020-08" db="EMBL/GenBank/DDBJ databases">
        <title>Genome public.</title>
        <authorList>
            <person name="Liu C."/>
            <person name="Sun Q."/>
        </authorList>
    </citation>
    <scope>NUCLEOTIDE SEQUENCE</scope>
    <source>
        <strain evidence="13">NSJ-52</strain>
    </source>
</reference>
<organism evidence="13 14">
    <name type="scientific">Lawsonibacter faecis</name>
    <dbReference type="NCBI Taxonomy" id="2763052"/>
    <lineage>
        <taxon>Bacteria</taxon>
        <taxon>Bacillati</taxon>
        <taxon>Bacillota</taxon>
        <taxon>Clostridia</taxon>
        <taxon>Eubacteriales</taxon>
        <taxon>Oscillospiraceae</taxon>
        <taxon>Lawsonibacter</taxon>
    </lineage>
</organism>
<accession>A0A8J6JNA0</accession>
<dbReference type="HAMAP" id="MF_00097">
    <property type="entry name" value="TMP_synthase"/>
    <property type="match status" value="1"/>
</dbReference>
<evidence type="ECO:0000256" key="5">
    <source>
        <dbReference type="ARBA" id="ARBA00022977"/>
    </source>
</evidence>
<dbReference type="Pfam" id="PF02581">
    <property type="entry name" value="TMP-TENI"/>
    <property type="match status" value="1"/>
</dbReference>
<evidence type="ECO:0000256" key="4">
    <source>
        <dbReference type="ARBA" id="ARBA00022842"/>
    </source>
</evidence>
<evidence type="ECO:0000256" key="1">
    <source>
        <dbReference type="ARBA" id="ARBA00005165"/>
    </source>
</evidence>
<gene>
    <name evidence="9 13" type="primary">thiE</name>
    <name evidence="13" type="ORF">H8S62_15505</name>
</gene>
<evidence type="ECO:0000256" key="3">
    <source>
        <dbReference type="ARBA" id="ARBA00022723"/>
    </source>
</evidence>
<keyword evidence="5 9" id="KW-0784">Thiamine biosynthesis</keyword>
<feature type="binding site" evidence="9">
    <location>
        <position position="167"/>
    </location>
    <ligand>
        <name>2-[(2R,5Z)-2-carboxy-4-methylthiazol-5(2H)-ylidene]ethyl phosphate</name>
        <dbReference type="ChEBI" id="CHEBI:62899"/>
    </ligand>
</feature>
<evidence type="ECO:0000259" key="12">
    <source>
        <dbReference type="Pfam" id="PF02581"/>
    </source>
</evidence>
<dbReference type="NCBIfam" id="TIGR00693">
    <property type="entry name" value="thiE"/>
    <property type="match status" value="1"/>
</dbReference>
<feature type="domain" description="Thiamine phosphate synthase/TenI" evidence="12">
    <location>
        <begin position="10"/>
        <end position="190"/>
    </location>
</feature>
<evidence type="ECO:0000256" key="2">
    <source>
        <dbReference type="ARBA" id="ARBA00022679"/>
    </source>
</evidence>
<comment type="function">
    <text evidence="9">Condenses 4-methyl-5-(beta-hydroxyethyl)thiazole monophosphate (THZ-P) and 2-methyl-4-amino-5-hydroxymethyl pyrimidine pyrophosphate (HMP-PP) to form thiamine monophosphate (TMP).</text>
</comment>
<dbReference type="SUPFAM" id="SSF51391">
    <property type="entry name" value="Thiamin phosphate synthase"/>
    <property type="match status" value="1"/>
</dbReference>
<keyword evidence="3 9" id="KW-0479">Metal-binding</keyword>
<comment type="catalytic activity">
    <reaction evidence="6 9 10">
        <text>4-methyl-5-(2-phosphooxyethyl)-thiazole + 4-amino-2-methyl-5-(diphosphooxymethyl)pyrimidine + H(+) = thiamine phosphate + diphosphate</text>
        <dbReference type="Rhea" id="RHEA:22328"/>
        <dbReference type="ChEBI" id="CHEBI:15378"/>
        <dbReference type="ChEBI" id="CHEBI:33019"/>
        <dbReference type="ChEBI" id="CHEBI:37575"/>
        <dbReference type="ChEBI" id="CHEBI:57841"/>
        <dbReference type="ChEBI" id="CHEBI:58296"/>
        <dbReference type="EC" id="2.5.1.3"/>
    </reaction>
</comment>
<keyword evidence="4 9" id="KW-0460">Magnesium</keyword>
<comment type="catalytic activity">
    <reaction evidence="8 9 10">
        <text>2-[(2R,5Z)-2-carboxy-4-methylthiazol-5(2H)-ylidene]ethyl phosphate + 4-amino-2-methyl-5-(diphosphooxymethyl)pyrimidine + 2 H(+) = thiamine phosphate + CO2 + diphosphate</text>
        <dbReference type="Rhea" id="RHEA:47844"/>
        <dbReference type="ChEBI" id="CHEBI:15378"/>
        <dbReference type="ChEBI" id="CHEBI:16526"/>
        <dbReference type="ChEBI" id="CHEBI:33019"/>
        <dbReference type="ChEBI" id="CHEBI:37575"/>
        <dbReference type="ChEBI" id="CHEBI:57841"/>
        <dbReference type="ChEBI" id="CHEBI:62899"/>
        <dbReference type="EC" id="2.5.1.3"/>
    </reaction>
</comment>
<feature type="binding site" evidence="9">
    <location>
        <begin position="40"/>
        <end position="44"/>
    </location>
    <ligand>
        <name>4-amino-2-methyl-5-(diphosphooxymethyl)pyrimidine</name>
        <dbReference type="ChEBI" id="CHEBI:57841"/>
    </ligand>
</feature>
<feature type="binding site" evidence="9">
    <location>
        <position position="92"/>
    </location>
    <ligand>
        <name>Mg(2+)</name>
        <dbReference type="ChEBI" id="CHEBI:18420"/>
    </ligand>
</feature>
<name>A0A8J6JNA0_9FIRM</name>
<feature type="binding site" evidence="9">
    <location>
        <position position="72"/>
    </location>
    <ligand>
        <name>4-amino-2-methyl-5-(diphosphooxymethyl)pyrimidine</name>
        <dbReference type="ChEBI" id="CHEBI:57841"/>
    </ligand>
</feature>
<dbReference type="InterPro" id="IPR013785">
    <property type="entry name" value="Aldolase_TIM"/>
</dbReference>
<dbReference type="EMBL" id="JACOPQ010000015">
    <property type="protein sequence ID" value="MBC5738417.1"/>
    <property type="molecule type" value="Genomic_DNA"/>
</dbReference>
<dbReference type="InterPro" id="IPR036206">
    <property type="entry name" value="ThiamineP_synth_sf"/>
</dbReference>
<dbReference type="EC" id="2.5.1.3" evidence="9"/>
<dbReference type="Proteomes" id="UP000607645">
    <property type="component" value="Unassembled WGS sequence"/>
</dbReference>
<evidence type="ECO:0000313" key="13">
    <source>
        <dbReference type="EMBL" id="MBC5738417.1"/>
    </source>
</evidence>
<dbReference type="GO" id="GO:0005737">
    <property type="term" value="C:cytoplasm"/>
    <property type="evidence" value="ECO:0007669"/>
    <property type="project" value="TreeGrafter"/>
</dbReference>
<evidence type="ECO:0000256" key="9">
    <source>
        <dbReference type="HAMAP-Rule" id="MF_00097"/>
    </source>
</evidence>
<dbReference type="InterPro" id="IPR034291">
    <property type="entry name" value="TMP_synthase"/>
</dbReference>
<evidence type="ECO:0000256" key="7">
    <source>
        <dbReference type="ARBA" id="ARBA00047851"/>
    </source>
</evidence>
<feature type="binding site" evidence="9">
    <location>
        <position position="73"/>
    </location>
    <ligand>
        <name>Mg(2+)</name>
        <dbReference type="ChEBI" id="CHEBI:18420"/>
    </ligand>
</feature>
<feature type="binding site" evidence="9">
    <location>
        <position position="140"/>
    </location>
    <ligand>
        <name>4-amino-2-methyl-5-(diphosphooxymethyl)pyrimidine</name>
        <dbReference type="ChEBI" id="CHEBI:57841"/>
    </ligand>
</feature>
<dbReference type="GO" id="GO:0009228">
    <property type="term" value="P:thiamine biosynthetic process"/>
    <property type="evidence" value="ECO:0007669"/>
    <property type="project" value="UniProtKB-KW"/>
</dbReference>